<feature type="domain" description="Peptidase M56" evidence="2">
    <location>
        <begin position="11"/>
        <end position="288"/>
    </location>
</feature>
<dbReference type="InterPro" id="IPR052173">
    <property type="entry name" value="Beta-lactam_resp_regulator"/>
</dbReference>
<feature type="transmembrane region" description="Helical" evidence="1">
    <location>
        <begin position="296"/>
        <end position="315"/>
    </location>
</feature>
<reference evidence="4" key="1">
    <citation type="submission" date="2017-04" db="EMBL/GenBank/DDBJ databases">
        <authorList>
            <person name="Song Y."/>
            <person name="Cho B.-K."/>
        </authorList>
    </citation>
    <scope>NUCLEOTIDE SEQUENCE [LARGE SCALE GENOMIC DNA]</scope>
    <source>
        <strain evidence="4">SL1</strain>
    </source>
</reference>
<evidence type="ECO:0000313" key="3">
    <source>
        <dbReference type="EMBL" id="AWI04919.1"/>
    </source>
</evidence>
<dbReference type="EMBL" id="CP020953">
    <property type="protein sequence ID" value="AWI04919.1"/>
    <property type="molecule type" value="Genomic_DNA"/>
</dbReference>
<feature type="transmembrane region" description="Helical" evidence="1">
    <location>
        <begin position="45"/>
        <end position="65"/>
    </location>
</feature>
<dbReference type="PANTHER" id="PTHR34978:SF3">
    <property type="entry name" value="SLR0241 PROTEIN"/>
    <property type="match status" value="1"/>
</dbReference>
<feature type="transmembrane region" description="Helical" evidence="1">
    <location>
        <begin position="206"/>
        <end position="229"/>
    </location>
</feature>
<evidence type="ECO:0000256" key="1">
    <source>
        <dbReference type="SAM" id="Phobius"/>
    </source>
</evidence>
<gene>
    <name evidence="3" type="ORF">B9W14_10560</name>
</gene>
<protein>
    <submittedName>
        <fullName evidence="3">Antirepressor regulating drug resistance protein</fullName>
    </submittedName>
</protein>
<sequence>MEHYLQNLFFTVLNMNITASCVILFVVIVRLFLKKAPKIFSYSLWIVVMFRLMSPFSFCSAISFLKPIFDTPKKIQYIPLNVGNIAQPKVQTDISGISVIINKSVPSPSVSTGINQIEVTLFILSIIWFLGILIMVSYGIICYIMLKKKVSCAMLVHDDAFECEKIKTPFVLGIIKPKIYLPIGLVEEEKKYILKHEQIHIKRFDYIIKLFAFLLLCIHWFNPLVWMSFILMSNDMEMSCDEKVIEELGNEIKKEYSRSLLSMAVERKFISGSSLAFGENNIKRRIKNVLKYKQPAFWILCVGVVVIVVVSMTLVSNPIDKKVNIEASLKDEKLQKELNIEDKNEVLKRVHSSFEDSIKTILSSPLNSSNPDEHISAHRMEYDSILRAGRDAENYMLSQFKEGNVKNDLRGQIIMRLCKDWLGSRNNVQDKNLLPTEWYSKLQLVDEITLPDFSYDGTDPIEKLVYKTEIEKNQGIKSDLSFLVVAPHIHGVYKQGNKLKVVVTNFAATYGFYGKTLSEQCGSIDPTAITYVKNSDGSYKLDKYEQAKDGDECGPSIEKFCTMPVSRKKIKGLSDKIFKYGSDSNKDIGKLQRDNLIKHLKANGQTGISIREVSGEIVPLT</sequence>
<name>A0A2U8DQL2_9CLOT</name>
<dbReference type="InterPro" id="IPR008756">
    <property type="entry name" value="Peptidase_M56"/>
</dbReference>
<keyword evidence="1" id="KW-1133">Transmembrane helix</keyword>
<organism evidence="3 4">
    <name type="scientific">Clostridium drakei</name>
    <dbReference type="NCBI Taxonomy" id="332101"/>
    <lineage>
        <taxon>Bacteria</taxon>
        <taxon>Bacillati</taxon>
        <taxon>Bacillota</taxon>
        <taxon>Clostridia</taxon>
        <taxon>Eubacteriales</taxon>
        <taxon>Clostridiaceae</taxon>
        <taxon>Clostridium</taxon>
    </lineage>
</organism>
<dbReference type="OrthoDB" id="9804799at2"/>
<feature type="transmembrane region" description="Helical" evidence="1">
    <location>
        <begin position="12"/>
        <end position="33"/>
    </location>
</feature>
<dbReference type="Proteomes" id="UP000244910">
    <property type="component" value="Chromosome"/>
</dbReference>
<dbReference type="AlphaFoldDB" id="A0A2U8DQL2"/>
<dbReference type="CDD" id="cd07341">
    <property type="entry name" value="M56_BlaR1_MecR1_like"/>
    <property type="match status" value="1"/>
</dbReference>
<dbReference type="KEGG" id="cdrk:B9W14_10560"/>
<evidence type="ECO:0000313" key="4">
    <source>
        <dbReference type="Proteomes" id="UP000244910"/>
    </source>
</evidence>
<accession>A0A2U8DQL2</accession>
<feature type="transmembrane region" description="Helical" evidence="1">
    <location>
        <begin position="121"/>
        <end position="146"/>
    </location>
</feature>
<dbReference type="PANTHER" id="PTHR34978">
    <property type="entry name" value="POSSIBLE SENSOR-TRANSDUCER PROTEIN BLAR"/>
    <property type="match status" value="1"/>
</dbReference>
<keyword evidence="1" id="KW-0472">Membrane</keyword>
<dbReference type="RefSeq" id="WP_032075985.1">
    <property type="nucleotide sequence ID" value="NZ_CP020953.1"/>
</dbReference>
<keyword evidence="4" id="KW-1185">Reference proteome</keyword>
<evidence type="ECO:0000259" key="2">
    <source>
        <dbReference type="Pfam" id="PF05569"/>
    </source>
</evidence>
<keyword evidence="1" id="KW-0812">Transmembrane</keyword>
<proteinExistence type="predicted"/>
<dbReference type="Pfam" id="PF05569">
    <property type="entry name" value="Peptidase_M56"/>
    <property type="match status" value="1"/>
</dbReference>